<reference evidence="2 3" key="1">
    <citation type="submission" date="2017-05" db="EMBL/GenBank/DDBJ databases">
        <authorList>
            <person name="Song R."/>
            <person name="Chenine A.L."/>
            <person name="Ruprecht R.M."/>
        </authorList>
    </citation>
    <scope>NUCLEOTIDE SEQUENCE [LARGE SCALE GENOMIC DNA]</scope>
    <source>
        <strain evidence="2 3">CFBP 1590</strain>
    </source>
</reference>
<dbReference type="KEGG" id="pvd:CFBP1590__5097"/>
<proteinExistence type="predicted"/>
<dbReference type="EMBL" id="LT855380">
    <property type="protein sequence ID" value="SMS12683.1"/>
    <property type="molecule type" value="Genomic_DNA"/>
</dbReference>
<sequence>MTSDKLRELERAKRRALWELAAFHPGDSVALGVLAILDDLDDQERSSTAFIHEPLELNEIRDFIRLKRHTSGIDIVLELDIPEPWRERFLQASIGSTRLPEGPYACDWQKFLVEWEREMLHLQNHRAAQAGSRVKSGSSDGKHLPK</sequence>
<evidence type="ECO:0000313" key="2">
    <source>
        <dbReference type="EMBL" id="SMS12683.1"/>
    </source>
</evidence>
<dbReference type="Proteomes" id="UP000196842">
    <property type="component" value="Chromosome I"/>
</dbReference>
<evidence type="ECO:0000313" key="3">
    <source>
        <dbReference type="Proteomes" id="UP000196842"/>
    </source>
</evidence>
<evidence type="ECO:0000256" key="1">
    <source>
        <dbReference type="SAM" id="MobiDB-lite"/>
    </source>
</evidence>
<gene>
    <name evidence="2" type="ORF">CFBP1590__5097</name>
</gene>
<dbReference type="GeneID" id="47766740"/>
<dbReference type="RefSeq" id="WP_088236475.1">
    <property type="nucleotide sequence ID" value="NZ_LT855380.1"/>
</dbReference>
<organism evidence="2 3">
    <name type="scientific">Pseudomonas viridiflava</name>
    <name type="common">Phytomonas viridiflava</name>
    <dbReference type="NCBI Taxonomy" id="33069"/>
    <lineage>
        <taxon>Bacteria</taxon>
        <taxon>Pseudomonadati</taxon>
        <taxon>Pseudomonadota</taxon>
        <taxon>Gammaproteobacteria</taxon>
        <taxon>Pseudomonadales</taxon>
        <taxon>Pseudomonadaceae</taxon>
        <taxon>Pseudomonas</taxon>
    </lineage>
</organism>
<dbReference type="AlphaFoldDB" id="A0A1Y6JWJ0"/>
<name>A0A1Y6JWJ0_PSEVI</name>
<accession>A0A1Y6JWJ0</accession>
<protein>
    <submittedName>
        <fullName evidence="2">Uncharacterized protein</fullName>
    </submittedName>
</protein>
<feature type="region of interest" description="Disordered" evidence="1">
    <location>
        <begin position="126"/>
        <end position="146"/>
    </location>
</feature>